<protein>
    <submittedName>
        <fullName evidence="1">Uncharacterized protein</fullName>
    </submittedName>
</protein>
<name>A0ABX7QG60_9FLAO</name>
<organism evidence="1 2">
    <name type="scientific">Flavobacterium endoglycinae</name>
    <dbReference type="NCBI Taxonomy" id="2816357"/>
    <lineage>
        <taxon>Bacteria</taxon>
        <taxon>Pseudomonadati</taxon>
        <taxon>Bacteroidota</taxon>
        <taxon>Flavobacteriia</taxon>
        <taxon>Flavobacteriales</taxon>
        <taxon>Flavobacteriaceae</taxon>
        <taxon>Flavobacterium</taxon>
    </lineage>
</organism>
<dbReference type="Proteomes" id="UP000663440">
    <property type="component" value="Chromosome"/>
</dbReference>
<dbReference type="EMBL" id="CP071448">
    <property type="protein sequence ID" value="QSW89349.1"/>
    <property type="molecule type" value="Genomic_DNA"/>
</dbReference>
<evidence type="ECO:0000313" key="2">
    <source>
        <dbReference type="Proteomes" id="UP000663440"/>
    </source>
</evidence>
<proteinExistence type="predicted"/>
<evidence type="ECO:0000313" key="1">
    <source>
        <dbReference type="EMBL" id="QSW89349.1"/>
    </source>
</evidence>
<accession>A0ABX7QG60</accession>
<keyword evidence="2" id="KW-1185">Reference proteome</keyword>
<sequence>MDTVNYIVKDQLPLHQDFTALKEKALGYIQSHIGYEWTNFNPSDPGITILDQICYALTELGYCTDFSIPDILTNSNGKIEIEDQFYLPAEILTTAPYTINDYKKYLIDAVPNIDNVLITTFNSNNYPFNKVYQFYLYISPQISNDSDRDNVCNEAYYYLNQSRNLGELFNKPIALQPINCLISCLIEIQKNINQYDLLLELQDKIRSFIFAKVVQTGYESALISEYTTAEIYDGPNLKNGWIPDNELTLKTDSVQVIDLIPIIESISGVVSVSGLQLLQDGKAVSVLQSQINQIIAIDVLNSYQTNNLVLSCNGKNLPCDITVNALNIVEDTYEKTTAILNKKETKKLPKSSFRDINTYYSIQHTFPEQYGVGADTIEDHSQPVKIAQSRQLKGYLTLFDQVLANQFSQLANISKLFSFKNSVCGAPSDEETFYAVKDKYQQKHLEYPVPYKMFSPSYFYQSLYNVPHIKPLLKDNKTFSYSTGNESETELKEKSWFEYQQDPYNPYIFGLMKIMEEEDTNLERRNKLLNHLLARHGESPKVIDSIIDDTIYTGDKRKDQIIVKSLYLQNLGLLSYNRQKAYNFLTAQTTERKPDETFFQMKEKHFQYINEHTTDFIFKSEELNKKEKIHQNDFNNFSGIELKLNLLFGLKNIYSNFINAQFESLKSNPESTDSNVYMTVQKTLWFIEKRKGSIFLETALLLKSLFFNLQIIKENQENTVLYQSQNLDFQTISQLNSILNTSSETVLDQELQNGYLSFSGTQFAFTSETESIIENQKEFIKSKVSNYAFRISIASGDGSVSMNSKVFKKDLLILFPDFVPAFQTKEFKQRLKQFLKISLPVNVSFKCVFINSQDFGAFILNYINWHKSLRFKDLTSLSQAEAAVHLKPVQPALNVISSLNQILESNHGRN</sequence>
<gene>
    <name evidence="1" type="ORF">J0383_00705</name>
</gene>
<dbReference type="RefSeq" id="WP_207296542.1">
    <property type="nucleotide sequence ID" value="NZ_CP071448.1"/>
</dbReference>
<reference evidence="1 2" key="1">
    <citation type="submission" date="2021-03" db="EMBL/GenBank/DDBJ databases">
        <title>Flavobacterium kribbensis sp. nov, an endophytic bacteria, isolated from soybean.</title>
        <authorList>
            <person name="Lee J."/>
            <person name="Seo J."/>
        </authorList>
    </citation>
    <scope>NUCLEOTIDE SEQUENCE [LARGE SCALE GENOMIC DNA]</scope>
    <source>
        <strain evidence="1 2">BB8</strain>
    </source>
</reference>